<dbReference type="AlphaFoldDB" id="A0A1F7YJY2"/>
<protein>
    <submittedName>
        <fullName evidence="1">Uncharacterized protein</fullName>
    </submittedName>
</protein>
<proteinExistence type="predicted"/>
<reference evidence="1 2" key="1">
    <citation type="journal article" date="2016" name="Nat. Commun.">
        <title>Thousands of microbial genomes shed light on interconnected biogeochemical processes in an aquifer system.</title>
        <authorList>
            <person name="Anantharaman K."/>
            <person name="Brown C.T."/>
            <person name="Hug L.A."/>
            <person name="Sharon I."/>
            <person name="Castelle C.J."/>
            <person name="Probst A.J."/>
            <person name="Thomas B.C."/>
            <person name="Singh A."/>
            <person name="Wilkins M.J."/>
            <person name="Karaoz U."/>
            <person name="Brodie E.L."/>
            <person name="Williams K.H."/>
            <person name="Hubbard S.S."/>
            <person name="Banfield J.F."/>
        </authorList>
    </citation>
    <scope>NUCLEOTIDE SEQUENCE [LARGE SCALE GENOMIC DNA]</scope>
</reference>
<organism evidence="1 2">
    <name type="scientific">Candidatus Woesebacteria bacterium RIFCSPHIGHO2_01_FULL_40_22</name>
    <dbReference type="NCBI Taxonomy" id="1802499"/>
    <lineage>
        <taxon>Bacteria</taxon>
        <taxon>Candidatus Woeseibacteriota</taxon>
    </lineage>
</organism>
<comment type="caution">
    <text evidence="1">The sequence shown here is derived from an EMBL/GenBank/DDBJ whole genome shotgun (WGS) entry which is preliminary data.</text>
</comment>
<gene>
    <name evidence="1" type="ORF">A2628_02225</name>
</gene>
<name>A0A1F7YJY2_9BACT</name>
<evidence type="ECO:0000313" key="2">
    <source>
        <dbReference type="Proteomes" id="UP000179221"/>
    </source>
</evidence>
<accession>A0A1F7YJY2</accession>
<dbReference type="EMBL" id="MGGL01000004">
    <property type="protein sequence ID" value="OGM27582.1"/>
    <property type="molecule type" value="Genomic_DNA"/>
</dbReference>
<dbReference type="Proteomes" id="UP000179221">
    <property type="component" value="Unassembled WGS sequence"/>
</dbReference>
<sequence>MSLEIEQPPHLTRPDLKNPLTWAIAGPLHSDWLRHISPQLGLDTNKLLLGNVLASIIGDDENSFGYKNIYLPHRTEYAKASLYIRMDWEKNLPELPEIIRGQIERIKERLSGVSWEGRKNFNAARRIWTKEIRNFTQYQVKVYNNLQDAIQYQHEVTPLWVKYWNEFLHGHKLFGE</sequence>
<evidence type="ECO:0000313" key="1">
    <source>
        <dbReference type="EMBL" id="OGM27582.1"/>
    </source>
</evidence>